<dbReference type="Pfam" id="PF01590">
    <property type="entry name" value="GAF"/>
    <property type="match status" value="1"/>
</dbReference>
<dbReference type="InterPro" id="IPR035965">
    <property type="entry name" value="PAS-like_dom_sf"/>
</dbReference>
<dbReference type="InterPro" id="IPR001294">
    <property type="entry name" value="Phytochrome"/>
</dbReference>
<dbReference type="PANTHER" id="PTHR42878">
    <property type="entry name" value="TWO-COMPONENT HISTIDINE KINASE"/>
    <property type="match status" value="1"/>
</dbReference>
<dbReference type="Pfam" id="PF02518">
    <property type="entry name" value="HATPase_c"/>
    <property type="match status" value="1"/>
</dbReference>
<sequence>MNVSYSSVPVPPWENGAYSIKRHGVTISNCDSEPVQTPGCIQSHGALLVLRAEDFTLLQASENLGDHFGIPAAEALGKPLSLFLGDEGEQRLRDFITKERTERNPLYAFTVSLKGDYDLIVHTSEGLVILEAEPAAPAESPLPDYYGIVKKAVTRLHEAHSLQGFCDVLAEEVRGLTGIDRVMVYHFHEDFHGEVVAEAKREDMAPWLGLHYPAEDIPWPAREIFKKIWVRPLPDAAAPVMELVPLANPDSGKPLLMTHCVLRGASVMYTEYLRNMGVAASLTMSLMVDGELWGLIACQHETPRRFPHQIRAACEFMAQVASLHLRAVEQRESLGYRLKIEEVHNRVITNAAQDADLGPLTSASPNLLDTLDAGGVAVFHGDRWWKTGSTPTDTQLDSLKDWLLMRPEFESPVRPIYTTDSLVRDFPPAAGFATVGSGLLALTLSRRRHTFVLWFRPETIQTVNWGGNPHDKPVVTGPHGPRLTPRRSFEIFTESVKHRSLPWKRVEVEAALRLRVLIMELVVSRTEEITVMNAELMRSNEELDAFAYVASHDLKEPLRGISKYAHQLIETEAHRGEETLRRLESMKRLALRMDSLLDSLLHFSRVGRATLSPRPVDLQEVLEEALEIIAPRLQEVPTRVQIPQRLPVMECDRMRVREVFMNLLSNALKYNDKAEREIEIGFAELPDGGTVFHVKDNGIGMDPRHFDVVFKIFKRLHDREAFGGGSGAGLAIVRRLIEQHRGRIWVNSSPGVGSTFFFTLAESPLALE</sequence>
<dbReference type="InterPro" id="IPR013515">
    <property type="entry name" value="Phytochrome_cen-reg"/>
</dbReference>
<evidence type="ECO:0000313" key="13">
    <source>
        <dbReference type="Proteomes" id="UP001165653"/>
    </source>
</evidence>
<dbReference type="Gene3D" id="3.30.565.10">
    <property type="entry name" value="Histidine kinase-like ATPase, C-terminal domain"/>
    <property type="match status" value="1"/>
</dbReference>
<keyword evidence="12" id="KW-0067">ATP-binding</keyword>
<comment type="catalytic activity">
    <reaction evidence="1">
        <text>ATP + protein L-histidine = ADP + protein N-phospho-L-histidine.</text>
        <dbReference type="EC" id="2.7.13.3"/>
    </reaction>
</comment>
<dbReference type="Pfam" id="PF00512">
    <property type="entry name" value="HisKA"/>
    <property type="match status" value="1"/>
</dbReference>
<dbReference type="InterPro" id="IPR036890">
    <property type="entry name" value="HATPase_C_sf"/>
</dbReference>
<dbReference type="EMBL" id="JAPDDR010000003">
    <property type="protein sequence ID" value="MCW1913159.1"/>
    <property type="molecule type" value="Genomic_DNA"/>
</dbReference>
<dbReference type="SUPFAM" id="SSF55874">
    <property type="entry name" value="ATPase domain of HSP90 chaperone/DNA topoisomerase II/histidine kinase"/>
    <property type="match status" value="1"/>
</dbReference>
<evidence type="ECO:0000256" key="5">
    <source>
        <dbReference type="ARBA" id="ARBA00022606"/>
    </source>
</evidence>
<keyword evidence="6" id="KW-0808">Transferase</keyword>
<name>A0ABT3FZZ0_9BACT</name>
<dbReference type="Proteomes" id="UP001165653">
    <property type="component" value="Unassembled WGS sequence"/>
</dbReference>
<gene>
    <name evidence="12" type="ORF">OJ996_06230</name>
</gene>
<dbReference type="InterPro" id="IPR050351">
    <property type="entry name" value="BphY/WalK/GraS-like"/>
</dbReference>
<evidence type="ECO:0000256" key="3">
    <source>
        <dbReference type="ARBA" id="ARBA00012438"/>
    </source>
</evidence>
<dbReference type="SUPFAM" id="SSF55785">
    <property type="entry name" value="PYP-like sensor domain (PAS domain)"/>
    <property type="match status" value="1"/>
</dbReference>
<feature type="domain" description="Histidine kinase" evidence="11">
    <location>
        <begin position="549"/>
        <end position="764"/>
    </location>
</feature>
<dbReference type="PANTHER" id="PTHR42878:SF15">
    <property type="entry name" value="BACTERIOPHYTOCHROME"/>
    <property type="match status" value="1"/>
</dbReference>
<dbReference type="InterPro" id="IPR003018">
    <property type="entry name" value="GAF"/>
</dbReference>
<evidence type="ECO:0000259" key="11">
    <source>
        <dbReference type="PROSITE" id="PS50109"/>
    </source>
</evidence>
<keyword evidence="8" id="KW-0157">Chromophore</keyword>
<dbReference type="Pfam" id="PF00360">
    <property type="entry name" value="PHY"/>
    <property type="match status" value="1"/>
</dbReference>
<feature type="domain" description="Phytochrome chromophore attachment site" evidence="10">
    <location>
        <begin position="161"/>
        <end position="319"/>
    </location>
</feature>
<evidence type="ECO:0000256" key="9">
    <source>
        <dbReference type="ARBA" id="ARBA00023170"/>
    </source>
</evidence>
<evidence type="ECO:0000259" key="10">
    <source>
        <dbReference type="PROSITE" id="PS50046"/>
    </source>
</evidence>
<evidence type="ECO:0000256" key="6">
    <source>
        <dbReference type="ARBA" id="ARBA00022679"/>
    </source>
</evidence>
<dbReference type="EC" id="2.7.13.3" evidence="3"/>
<dbReference type="Gene3D" id="3.30.450.270">
    <property type="match status" value="1"/>
</dbReference>
<comment type="similarity">
    <text evidence="2">In the N-terminal section; belongs to the phytochrome family.</text>
</comment>
<keyword evidence="4" id="KW-0600">Photoreceptor protein</keyword>
<proteinExistence type="inferred from homology"/>
<keyword evidence="5" id="KW-0716">Sensory transduction</keyword>
<keyword evidence="7" id="KW-0418">Kinase</keyword>
<evidence type="ECO:0000256" key="8">
    <source>
        <dbReference type="ARBA" id="ARBA00022991"/>
    </source>
</evidence>
<organism evidence="12 13">
    <name type="scientific">Luteolibacter rhizosphaerae</name>
    <dbReference type="NCBI Taxonomy" id="2989719"/>
    <lineage>
        <taxon>Bacteria</taxon>
        <taxon>Pseudomonadati</taxon>
        <taxon>Verrucomicrobiota</taxon>
        <taxon>Verrucomicrobiia</taxon>
        <taxon>Verrucomicrobiales</taxon>
        <taxon>Verrucomicrobiaceae</taxon>
        <taxon>Luteolibacter</taxon>
    </lineage>
</organism>
<evidence type="ECO:0000256" key="7">
    <source>
        <dbReference type="ARBA" id="ARBA00022777"/>
    </source>
</evidence>
<dbReference type="SMART" id="SM00388">
    <property type="entry name" value="HisKA"/>
    <property type="match status" value="1"/>
</dbReference>
<dbReference type="RefSeq" id="WP_264512332.1">
    <property type="nucleotide sequence ID" value="NZ_JAPDDR010000003.1"/>
</dbReference>
<dbReference type="GO" id="GO:0005524">
    <property type="term" value="F:ATP binding"/>
    <property type="evidence" value="ECO:0007669"/>
    <property type="project" value="UniProtKB-KW"/>
</dbReference>
<dbReference type="SMART" id="SM00387">
    <property type="entry name" value="HATPase_c"/>
    <property type="match status" value="1"/>
</dbReference>
<dbReference type="SUPFAM" id="SSF47384">
    <property type="entry name" value="Homodimeric domain of signal transducing histidine kinase"/>
    <property type="match status" value="1"/>
</dbReference>
<keyword evidence="9" id="KW-0675">Receptor</keyword>
<evidence type="ECO:0000256" key="1">
    <source>
        <dbReference type="ARBA" id="ARBA00000085"/>
    </source>
</evidence>
<dbReference type="Gene3D" id="3.30.450.40">
    <property type="match status" value="1"/>
</dbReference>
<protein>
    <recommendedName>
        <fullName evidence="3">histidine kinase</fullName>
        <ecNumber evidence="3">2.7.13.3</ecNumber>
    </recommendedName>
</protein>
<comment type="caution">
    <text evidence="12">The sequence shown here is derived from an EMBL/GenBank/DDBJ whole genome shotgun (WGS) entry which is preliminary data.</text>
</comment>
<dbReference type="InterPro" id="IPR003594">
    <property type="entry name" value="HATPase_dom"/>
</dbReference>
<dbReference type="PROSITE" id="PS50046">
    <property type="entry name" value="PHYTOCHROME_2"/>
    <property type="match status" value="1"/>
</dbReference>
<dbReference type="Gene3D" id="1.10.287.130">
    <property type="match status" value="1"/>
</dbReference>
<dbReference type="InterPro" id="IPR016132">
    <property type="entry name" value="Phyto_chromo_attachment"/>
</dbReference>
<dbReference type="InterPro" id="IPR029016">
    <property type="entry name" value="GAF-like_dom_sf"/>
</dbReference>
<evidence type="ECO:0000256" key="2">
    <source>
        <dbReference type="ARBA" id="ARBA00006402"/>
    </source>
</evidence>
<dbReference type="InterPro" id="IPR043150">
    <property type="entry name" value="Phytochrome_PHY_sf"/>
</dbReference>
<reference evidence="12" key="1">
    <citation type="submission" date="2022-10" db="EMBL/GenBank/DDBJ databases">
        <title>Luteolibacter sp. GHJ8, whole genome shotgun sequencing project.</title>
        <authorList>
            <person name="Zhao G."/>
            <person name="Shen L."/>
        </authorList>
    </citation>
    <scope>NUCLEOTIDE SEQUENCE</scope>
    <source>
        <strain evidence="12">GHJ8</strain>
    </source>
</reference>
<dbReference type="SMART" id="SM00065">
    <property type="entry name" value="GAF"/>
    <property type="match status" value="1"/>
</dbReference>
<dbReference type="CDD" id="cd00082">
    <property type="entry name" value="HisKA"/>
    <property type="match status" value="1"/>
</dbReference>
<keyword evidence="12" id="KW-0547">Nucleotide-binding</keyword>
<dbReference type="InterPro" id="IPR005467">
    <property type="entry name" value="His_kinase_dom"/>
</dbReference>
<dbReference type="PRINTS" id="PR01033">
    <property type="entry name" value="PHYTOCHROME"/>
</dbReference>
<dbReference type="InterPro" id="IPR003661">
    <property type="entry name" value="HisK_dim/P_dom"/>
</dbReference>
<evidence type="ECO:0000313" key="12">
    <source>
        <dbReference type="EMBL" id="MCW1913159.1"/>
    </source>
</evidence>
<dbReference type="PROSITE" id="PS50109">
    <property type="entry name" value="HIS_KIN"/>
    <property type="match status" value="1"/>
</dbReference>
<accession>A0ABT3FZZ0</accession>
<dbReference type="InterPro" id="IPR036097">
    <property type="entry name" value="HisK_dim/P_sf"/>
</dbReference>
<dbReference type="InterPro" id="IPR013654">
    <property type="entry name" value="PAS_2"/>
</dbReference>
<dbReference type="Gene3D" id="3.30.450.20">
    <property type="entry name" value="PAS domain"/>
    <property type="match status" value="1"/>
</dbReference>
<dbReference type="SUPFAM" id="SSF55781">
    <property type="entry name" value="GAF domain-like"/>
    <property type="match status" value="2"/>
</dbReference>
<evidence type="ECO:0000256" key="4">
    <source>
        <dbReference type="ARBA" id="ARBA00022543"/>
    </source>
</evidence>
<dbReference type="Pfam" id="PF08446">
    <property type="entry name" value="PAS_2"/>
    <property type="match status" value="1"/>
</dbReference>
<keyword evidence="13" id="KW-1185">Reference proteome</keyword>